<dbReference type="Proteomes" id="UP000031307">
    <property type="component" value="Unassembled WGS sequence"/>
</dbReference>
<dbReference type="AlphaFoldDB" id="A0A0C1EBX1"/>
<gene>
    <name evidence="1" type="ORF">DB43_GE00190</name>
</gene>
<reference evidence="1 2" key="1">
    <citation type="journal article" date="2014" name="Mol. Biol. Evol.">
        <title>Massive expansion of Ubiquitination-related gene families within the Chlamydiae.</title>
        <authorList>
            <person name="Domman D."/>
            <person name="Collingro A."/>
            <person name="Lagkouvardos I."/>
            <person name="Gehre L."/>
            <person name="Weinmaier T."/>
            <person name="Rattei T."/>
            <person name="Subtil A."/>
            <person name="Horn M."/>
        </authorList>
    </citation>
    <scope>NUCLEOTIDE SEQUENCE [LARGE SCALE GENOMIC DNA]</scope>
    <source>
        <strain evidence="1 2">OEW1</strain>
    </source>
</reference>
<dbReference type="EMBL" id="JSAM01000074">
    <property type="protein sequence ID" value="KIA77538.1"/>
    <property type="molecule type" value="Genomic_DNA"/>
</dbReference>
<proteinExistence type="predicted"/>
<protein>
    <submittedName>
        <fullName evidence="1">Uncharacterized protein</fullName>
    </submittedName>
</protein>
<sequence length="45" mass="5301">MRPPPYASPEVFFLENESKSFTSNTCRHSYLCKYCSLIILFAYFV</sequence>
<organism evidence="1 2">
    <name type="scientific">Parachlamydia acanthamoebae</name>
    <dbReference type="NCBI Taxonomy" id="83552"/>
    <lineage>
        <taxon>Bacteria</taxon>
        <taxon>Pseudomonadati</taxon>
        <taxon>Chlamydiota</taxon>
        <taxon>Chlamydiia</taxon>
        <taxon>Parachlamydiales</taxon>
        <taxon>Parachlamydiaceae</taxon>
        <taxon>Parachlamydia</taxon>
    </lineage>
</organism>
<accession>A0A0C1EBX1</accession>
<name>A0A0C1EBX1_9BACT</name>
<dbReference type="PATRIC" id="fig|83552.4.peg.1288"/>
<evidence type="ECO:0000313" key="1">
    <source>
        <dbReference type="EMBL" id="KIA77538.1"/>
    </source>
</evidence>
<comment type="caution">
    <text evidence="1">The sequence shown here is derived from an EMBL/GenBank/DDBJ whole genome shotgun (WGS) entry which is preliminary data.</text>
</comment>
<evidence type="ECO:0000313" key="2">
    <source>
        <dbReference type="Proteomes" id="UP000031307"/>
    </source>
</evidence>